<sequence length="211" mass="22960">MTTASIVHVVDDDPALRDSLKWLLESVGLTAHVHANAQEFLAGWQDPGVPACLLLDVRMPGMGGLQAQSRLPSFGVAIPVIIITGHGDVPMAVSAMKAGAVDFIEKPFNDQLLLDCVHNALARDRARREALDHAHVLAERYASLTPREREVMALVVRGEPNKDIAEALAVSRKTVEVHRAKVMDKMQAESLSDLIRMAMSVGLLDVREPHA</sequence>
<keyword evidence="10" id="KW-1185">Reference proteome</keyword>
<dbReference type="PROSITE" id="PS50043">
    <property type="entry name" value="HTH_LUXR_2"/>
    <property type="match status" value="1"/>
</dbReference>
<dbReference type="SUPFAM" id="SSF46894">
    <property type="entry name" value="C-terminal effector domain of the bipartite response regulators"/>
    <property type="match status" value="1"/>
</dbReference>
<dbReference type="PANTHER" id="PTHR44688:SF16">
    <property type="entry name" value="DNA-BINDING TRANSCRIPTIONAL ACTIVATOR DEVR_DOSR"/>
    <property type="match status" value="1"/>
</dbReference>
<evidence type="ECO:0000259" key="8">
    <source>
        <dbReference type="PROSITE" id="PS50110"/>
    </source>
</evidence>
<evidence type="ECO:0000313" key="9">
    <source>
        <dbReference type="EMBL" id="TCO80849.1"/>
    </source>
</evidence>
<dbReference type="GO" id="GO:0006355">
    <property type="term" value="P:regulation of DNA-templated transcription"/>
    <property type="evidence" value="ECO:0007669"/>
    <property type="project" value="InterPro"/>
</dbReference>
<accession>A0A4R2L9C1</accession>
<dbReference type="InterPro" id="IPR011006">
    <property type="entry name" value="CheY-like_superfamily"/>
</dbReference>
<evidence type="ECO:0000256" key="5">
    <source>
        <dbReference type="ARBA" id="ARBA00023163"/>
    </source>
</evidence>
<keyword evidence="5" id="KW-0804">Transcription</keyword>
<protein>
    <submittedName>
        <fullName evidence="9">LuxR family two component transcriptional regulator</fullName>
    </submittedName>
</protein>
<dbReference type="Pfam" id="PF00196">
    <property type="entry name" value="GerE"/>
    <property type="match status" value="1"/>
</dbReference>
<dbReference type="InterPro" id="IPR001789">
    <property type="entry name" value="Sig_transdc_resp-reg_receiver"/>
</dbReference>
<evidence type="ECO:0000259" key="7">
    <source>
        <dbReference type="PROSITE" id="PS50043"/>
    </source>
</evidence>
<comment type="caution">
    <text evidence="9">The sequence shown here is derived from an EMBL/GenBank/DDBJ whole genome shotgun (WGS) entry which is preliminary data.</text>
</comment>
<feature type="domain" description="Response regulatory" evidence="8">
    <location>
        <begin position="6"/>
        <end position="121"/>
    </location>
</feature>
<dbReference type="CDD" id="cd06170">
    <property type="entry name" value="LuxR_C_like"/>
    <property type="match status" value="1"/>
</dbReference>
<evidence type="ECO:0000256" key="4">
    <source>
        <dbReference type="ARBA" id="ARBA00023125"/>
    </source>
</evidence>
<dbReference type="SUPFAM" id="SSF52172">
    <property type="entry name" value="CheY-like"/>
    <property type="match status" value="1"/>
</dbReference>
<dbReference type="InterPro" id="IPR000792">
    <property type="entry name" value="Tscrpt_reg_LuxR_C"/>
</dbReference>
<evidence type="ECO:0000256" key="2">
    <source>
        <dbReference type="ARBA" id="ARBA00023012"/>
    </source>
</evidence>
<reference evidence="9 10" key="1">
    <citation type="submission" date="2019-03" db="EMBL/GenBank/DDBJ databases">
        <title>Genomic Encyclopedia of Type Strains, Phase IV (KMG-IV): sequencing the most valuable type-strain genomes for metagenomic binning, comparative biology and taxonomic classification.</title>
        <authorList>
            <person name="Goeker M."/>
        </authorList>
    </citation>
    <scope>NUCLEOTIDE SEQUENCE [LARGE SCALE GENOMIC DNA]</scope>
    <source>
        <strain evidence="9 10">DSM 25287</strain>
    </source>
</reference>
<evidence type="ECO:0000256" key="3">
    <source>
        <dbReference type="ARBA" id="ARBA00023015"/>
    </source>
</evidence>
<keyword evidence="4" id="KW-0238">DNA-binding</keyword>
<dbReference type="Proteomes" id="UP000295765">
    <property type="component" value="Unassembled WGS sequence"/>
</dbReference>
<dbReference type="AlphaFoldDB" id="A0A4R2L9C1"/>
<dbReference type="FunFam" id="3.40.50.2300:FF:000018">
    <property type="entry name" value="DNA-binding transcriptional regulator NtrC"/>
    <property type="match status" value="1"/>
</dbReference>
<dbReference type="PANTHER" id="PTHR44688">
    <property type="entry name" value="DNA-BINDING TRANSCRIPTIONAL ACTIVATOR DEVR_DOSR"/>
    <property type="match status" value="1"/>
</dbReference>
<keyword evidence="2" id="KW-0902">Two-component regulatory system</keyword>
<evidence type="ECO:0000256" key="1">
    <source>
        <dbReference type="ARBA" id="ARBA00022553"/>
    </source>
</evidence>
<dbReference type="InterPro" id="IPR036388">
    <property type="entry name" value="WH-like_DNA-bd_sf"/>
</dbReference>
<name>A0A4R2L9C1_9GAMM</name>
<dbReference type="EMBL" id="SLWY01000011">
    <property type="protein sequence ID" value="TCO80849.1"/>
    <property type="molecule type" value="Genomic_DNA"/>
</dbReference>
<dbReference type="GO" id="GO:0000160">
    <property type="term" value="P:phosphorelay signal transduction system"/>
    <property type="evidence" value="ECO:0007669"/>
    <property type="project" value="UniProtKB-KW"/>
</dbReference>
<dbReference type="GO" id="GO:0003677">
    <property type="term" value="F:DNA binding"/>
    <property type="evidence" value="ECO:0007669"/>
    <property type="project" value="UniProtKB-KW"/>
</dbReference>
<dbReference type="OrthoDB" id="9802186at2"/>
<dbReference type="CDD" id="cd17537">
    <property type="entry name" value="REC_FixJ"/>
    <property type="match status" value="1"/>
</dbReference>
<gene>
    <name evidence="9" type="ORF">EV699_11150</name>
</gene>
<keyword evidence="1 6" id="KW-0597">Phosphoprotein</keyword>
<evidence type="ECO:0000256" key="6">
    <source>
        <dbReference type="PROSITE-ProRule" id="PRU00169"/>
    </source>
</evidence>
<keyword evidence="3" id="KW-0805">Transcription regulation</keyword>
<evidence type="ECO:0000313" key="10">
    <source>
        <dbReference type="Proteomes" id="UP000295765"/>
    </source>
</evidence>
<dbReference type="InterPro" id="IPR016032">
    <property type="entry name" value="Sig_transdc_resp-reg_C-effctor"/>
</dbReference>
<dbReference type="Gene3D" id="1.10.10.10">
    <property type="entry name" value="Winged helix-like DNA-binding domain superfamily/Winged helix DNA-binding domain"/>
    <property type="match status" value="1"/>
</dbReference>
<dbReference type="SMART" id="SM00448">
    <property type="entry name" value="REC"/>
    <property type="match status" value="1"/>
</dbReference>
<feature type="domain" description="HTH luxR-type" evidence="7">
    <location>
        <begin position="137"/>
        <end position="202"/>
    </location>
</feature>
<dbReference type="PROSITE" id="PS50110">
    <property type="entry name" value="RESPONSE_REGULATORY"/>
    <property type="match status" value="1"/>
</dbReference>
<dbReference type="Pfam" id="PF00072">
    <property type="entry name" value="Response_reg"/>
    <property type="match status" value="1"/>
</dbReference>
<organism evidence="9 10">
    <name type="scientific">Plasticicumulans lactativorans</name>
    <dbReference type="NCBI Taxonomy" id="1133106"/>
    <lineage>
        <taxon>Bacteria</taxon>
        <taxon>Pseudomonadati</taxon>
        <taxon>Pseudomonadota</taxon>
        <taxon>Gammaproteobacteria</taxon>
        <taxon>Candidatus Competibacteraceae</taxon>
        <taxon>Plasticicumulans</taxon>
    </lineage>
</organism>
<dbReference type="RefSeq" id="WP_132542573.1">
    <property type="nucleotide sequence ID" value="NZ_SLWY01000011.1"/>
</dbReference>
<feature type="modified residue" description="4-aspartylphosphate" evidence="6">
    <location>
        <position position="56"/>
    </location>
</feature>
<dbReference type="SMART" id="SM00421">
    <property type="entry name" value="HTH_LUXR"/>
    <property type="match status" value="1"/>
</dbReference>
<dbReference type="PRINTS" id="PR00038">
    <property type="entry name" value="HTHLUXR"/>
</dbReference>
<dbReference type="Gene3D" id="3.40.50.2300">
    <property type="match status" value="1"/>
</dbReference>
<proteinExistence type="predicted"/>